<proteinExistence type="predicted"/>
<sequence length="171" mass="18639">MSPETAVVFRTEFVRLDALIDRFRDALVPPNQISNPTPAMTRALVVAHSVAHSATVRLQSLFSHTDVLAKRKRLAAARSILGIIAAVPLRHLKYINPIMGTVWIAACGVFLDEITALSTLHVGPPGEEEINLRAFLSRAGAAISAFELTFPILQSQISSLLESFERTGIKI</sequence>
<comment type="caution">
    <text evidence="1">The sequence shown here is derived from an EMBL/GenBank/DDBJ whole genome shotgun (WGS) entry which is preliminary data.</text>
</comment>
<reference evidence="1" key="1">
    <citation type="submission" date="2023-03" db="EMBL/GenBank/DDBJ databases">
        <title>Massive genome expansion in bonnet fungi (Mycena s.s.) driven by repeated elements and novel gene families across ecological guilds.</title>
        <authorList>
            <consortium name="Lawrence Berkeley National Laboratory"/>
            <person name="Harder C.B."/>
            <person name="Miyauchi S."/>
            <person name="Viragh M."/>
            <person name="Kuo A."/>
            <person name="Thoen E."/>
            <person name="Andreopoulos B."/>
            <person name="Lu D."/>
            <person name="Skrede I."/>
            <person name="Drula E."/>
            <person name="Henrissat B."/>
            <person name="Morin E."/>
            <person name="Kohler A."/>
            <person name="Barry K."/>
            <person name="LaButti K."/>
            <person name="Morin E."/>
            <person name="Salamov A."/>
            <person name="Lipzen A."/>
            <person name="Mereny Z."/>
            <person name="Hegedus B."/>
            <person name="Baldrian P."/>
            <person name="Stursova M."/>
            <person name="Weitz H."/>
            <person name="Taylor A."/>
            <person name="Grigoriev I.V."/>
            <person name="Nagy L.G."/>
            <person name="Martin F."/>
            <person name="Kauserud H."/>
        </authorList>
    </citation>
    <scope>NUCLEOTIDE SEQUENCE</scope>
    <source>
        <strain evidence="1">CBHHK200</strain>
    </source>
</reference>
<name>A0AAD6S632_9AGAR</name>
<keyword evidence="2" id="KW-1185">Reference proteome</keyword>
<dbReference type="Proteomes" id="UP001218188">
    <property type="component" value="Unassembled WGS sequence"/>
</dbReference>
<accession>A0AAD6S632</accession>
<organism evidence="1 2">
    <name type="scientific">Mycena alexandri</name>
    <dbReference type="NCBI Taxonomy" id="1745969"/>
    <lineage>
        <taxon>Eukaryota</taxon>
        <taxon>Fungi</taxon>
        <taxon>Dikarya</taxon>
        <taxon>Basidiomycota</taxon>
        <taxon>Agaricomycotina</taxon>
        <taxon>Agaricomycetes</taxon>
        <taxon>Agaricomycetidae</taxon>
        <taxon>Agaricales</taxon>
        <taxon>Marasmiineae</taxon>
        <taxon>Mycenaceae</taxon>
        <taxon>Mycena</taxon>
    </lineage>
</organism>
<evidence type="ECO:0000313" key="1">
    <source>
        <dbReference type="EMBL" id="KAJ7019692.1"/>
    </source>
</evidence>
<dbReference type="EMBL" id="JARJCM010000286">
    <property type="protein sequence ID" value="KAJ7019692.1"/>
    <property type="molecule type" value="Genomic_DNA"/>
</dbReference>
<gene>
    <name evidence="1" type="ORF">C8F04DRAFT_1275987</name>
</gene>
<evidence type="ECO:0000313" key="2">
    <source>
        <dbReference type="Proteomes" id="UP001218188"/>
    </source>
</evidence>
<protein>
    <submittedName>
        <fullName evidence="1">Uncharacterized protein</fullName>
    </submittedName>
</protein>
<dbReference type="AlphaFoldDB" id="A0AAD6S632"/>